<comment type="caution">
    <text evidence="7">The sequence shown here is derived from an EMBL/GenBank/DDBJ whole genome shotgun (WGS) entry which is preliminary data.</text>
</comment>
<dbReference type="InterPro" id="IPR029063">
    <property type="entry name" value="SAM-dependent_MTases_sf"/>
</dbReference>
<dbReference type="Pfam" id="PF02086">
    <property type="entry name" value="MethyltransfD12"/>
    <property type="match status" value="1"/>
</dbReference>
<dbReference type="InterPro" id="IPR023095">
    <property type="entry name" value="Ade_MeTrfase_dom_2"/>
</dbReference>
<dbReference type="InterPro" id="IPR012327">
    <property type="entry name" value="MeTrfase_D12"/>
</dbReference>
<dbReference type="PANTHER" id="PTHR30481:SF4">
    <property type="entry name" value="SITE-SPECIFIC DNA-METHYLTRANSFERASE (ADENINE-SPECIFIC)"/>
    <property type="match status" value="1"/>
</dbReference>
<keyword evidence="3" id="KW-0489">Methyltransferase</keyword>
<evidence type="ECO:0000313" key="8">
    <source>
        <dbReference type="Proteomes" id="UP001628193"/>
    </source>
</evidence>
<dbReference type="EMBL" id="BAAFGK010000004">
    <property type="protein sequence ID" value="GAB0057454.1"/>
    <property type="molecule type" value="Genomic_DNA"/>
</dbReference>
<dbReference type="PRINTS" id="PR00505">
    <property type="entry name" value="D12N6MTFRASE"/>
</dbReference>
<keyword evidence="8" id="KW-1185">Reference proteome</keyword>
<dbReference type="PANTHER" id="PTHR30481">
    <property type="entry name" value="DNA ADENINE METHYLASE"/>
    <property type="match status" value="1"/>
</dbReference>
<name>A0ABQ0C988_9PROT</name>
<comment type="catalytic activity">
    <reaction evidence="6">
        <text>a 2'-deoxyadenosine in DNA + S-adenosyl-L-methionine = an N(6)-methyl-2'-deoxyadenosine in DNA + S-adenosyl-L-homocysteine + H(+)</text>
        <dbReference type="Rhea" id="RHEA:15197"/>
        <dbReference type="Rhea" id="RHEA-COMP:12418"/>
        <dbReference type="Rhea" id="RHEA-COMP:12419"/>
        <dbReference type="ChEBI" id="CHEBI:15378"/>
        <dbReference type="ChEBI" id="CHEBI:57856"/>
        <dbReference type="ChEBI" id="CHEBI:59789"/>
        <dbReference type="ChEBI" id="CHEBI:90615"/>
        <dbReference type="ChEBI" id="CHEBI:90616"/>
        <dbReference type="EC" id="2.1.1.72"/>
    </reaction>
</comment>
<dbReference type="InterPro" id="IPR012263">
    <property type="entry name" value="M_m6A_EcoRV"/>
</dbReference>
<gene>
    <name evidence="7" type="ORF">SIID45300_01782</name>
</gene>
<evidence type="ECO:0000256" key="1">
    <source>
        <dbReference type="ARBA" id="ARBA00006594"/>
    </source>
</evidence>
<evidence type="ECO:0000256" key="2">
    <source>
        <dbReference type="ARBA" id="ARBA00011900"/>
    </source>
</evidence>
<evidence type="ECO:0000256" key="6">
    <source>
        <dbReference type="ARBA" id="ARBA00047942"/>
    </source>
</evidence>
<dbReference type="PIRSF" id="PIRSF000398">
    <property type="entry name" value="M_m6A_EcoRV"/>
    <property type="match status" value="1"/>
</dbReference>
<accession>A0ABQ0C988</accession>
<dbReference type="Gene3D" id="3.40.50.150">
    <property type="entry name" value="Vaccinia Virus protein VP39"/>
    <property type="match status" value="1"/>
</dbReference>
<evidence type="ECO:0000256" key="5">
    <source>
        <dbReference type="ARBA" id="ARBA00022691"/>
    </source>
</evidence>
<organism evidence="7 8">
    <name type="scientific">Candidatus Magnetaquiglobus chichijimensis</name>
    <dbReference type="NCBI Taxonomy" id="3141448"/>
    <lineage>
        <taxon>Bacteria</taxon>
        <taxon>Pseudomonadati</taxon>
        <taxon>Pseudomonadota</taxon>
        <taxon>Magnetococcia</taxon>
        <taxon>Magnetococcales</taxon>
        <taxon>Candidatus Magnetaquicoccaceae</taxon>
        <taxon>Candidatus Magnetaquiglobus</taxon>
    </lineage>
</organism>
<sequence>MSNLIKPPLAGWMGGKYLLSKTIVSQIPAHRCYVEPFAGAAWVLFRKPPSASEVLNDINGDVINLYRVVQHHWASFADALRWSLSSREEFIRLLDTPASSLTDIQRAARFYYLHKLSFGGRMTGRRTFGTSATEPARLNPLAIRREISLAHTRLARVTIENLPYIDLIPRYDRPETFFYIDPPYWNCENYYGKGIFSRADFTTLAELLAGLRGRFTLSLNDVPEVRQIFERFRIDPVTTRYSCLASQNIPAKEVLIRNF</sequence>
<reference evidence="7 8" key="1">
    <citation type="submission" date="2024-09" db="EMBL/GenBank/DDBJ databases">
        <title>Draft genome sequence of Candidatus Magnetaquicoccaceae bacterium FCR-1.</title>
        <authorList>
            <person name="Shimoshige H."/>
            <person name="Shimamura S."/>
            <person name="Taoka A."/>
            <person name="Kobayashi H."/>
            <person name="Maekawa T."/>
        </authorList>
    </citation>
    <scope>NUCLEOTIDE SEQUENCE [LARGE SCALE GENOMIC DNA]</scope>
    <source>
        <strain evidence="7 8">FCR-1</strain>
    </source>
</reference>
<evidence type="ECO:0000256" key="4">
    <source>
        <dbReference type="ARBA" id="ARBA00022679"/>
    </source>
</evidence>
<protein>
    <recommendedName>
        <fullName evidence="2">site-specific DNA-methyltransferase (adenine-specific)</fullName>
        <ecNumber evidence="2">2.1.1.72</ecNumber>
    </recommendedName>
</protein>
<dbReference type="EC" id="2.1.1.72" evidence="2"/>
<comment type="similarity">
    <text evidence="1">Belongs to the N(4)/N(6)-methyltransferase family.</text>
</comment>
<dbReference type="SUPFAM" id="SSF53335">
    <property type="entry name" value="S-adenosyl-L-methionine-dependent methyltransferases"/>
    <property type="match status" value="1"/>
</dbReference>
<proteinExistence type="inferred from homology"/>
<keyword evidence="5" id="KW-0949">S-adenosyl-L-methionine</keyword>
<evidence type="ECO:0000256" key="3">
    <source>
        <dbReference type="ARBA" id="ARBA00022603"/>
    </source>
</evidence>
<dbReference type="Gene3D" id="1.10.1020.10">
    <property type="entry name" value="Adenine-specific Methyltransferase, Domain 2"/>
    <property type="match status" value="1"/>
</dbReference>
<evidence type="ECO:0000313" key="7">
    <source>
        <dbReference type="EMBL" id="GAB0057454.1"/>
    </source>
</evidence>
<keyword evidence="4" id="KW-0808">Transferase</keyword>
<dbReference type="Proteomes" id="UP001628193">
    <property type="component" value="Unassembled WGS sequence"/>
</dbReference>
<dbReference type="RefSeq" id="WP_420905149.1">
    <property type="nucleotide sequence ID" value="NZ_BAAFGK010000004.1"/>
</dbReference>